<name>A0AB36J6X9_9BACL</name>
<evidence type="ECO:0000256" key="1">
    <source>
        <dbReference type="SAM" id="Coils"/>
    </source>
</evidence>
<feature type="coiled-coil region" evidence="1">
    <location>
        <begin position="82"/>
        <end position="113"/>
    </location>
</feature>
<sequence>MDIDIKQYIKDIKILRAQADQYDGNAPGADIMKIELLTKAHMLMGRVAAVREGEYWRIYALRKSTYARAKMEPGPGDKETRAEIAVEELRMLEAEAMEERKMWKNEHESLLQQLFELHLKANRENRTLGGGL</sequence>
<dbReference type="Proteomes" id="UP000187323">
    <property type="component" value="Unassembled WGS sequence"/>
</dbReference>
<keyword evidence="1" id="KW-0175">Coiled coil</keyword>
<gene>
    <name evidence="2" type="ORF">BSK47_30810</name>
</gene>
<evidence type="ECO:0000313" key="3">
    <source>
        <dbReference type="Proteomes" id="UP000187323"/>
    </source>
</evidence>
<evidence type="ECO:0000313" key="2">
    <source>
        <dbReference type="EMBL" id="OME10419.1"/>
    </source>
</evidence>
<comment type="caution">
    <text evidence="2">The sequence shown here is derived from an EMBL/GenBank/DDBJ whole genome shotgun (WGS) entry which is preliminary data.</text>
</comment>
<proteinExistence type="predicted"/>
<dbReference type="EMBL" id="MPTO01000048">
    <property type="protein sequence ID" value="OME10419.1"/>
    <property type="molecule type" value="Genomic_DNA"/>
</dbReference>
<dbReference type="AlphaFoldDB" id="A0AB36J6X9"/>
<protein>
    <submittedName>
        <fullName evidence="2">Uncharacterized protein</fullName>
    </submittedName>
</protein>
<organism evidence="2 3">
    <name type="scientific">Paenibacillus odorifer</name>
    <dbReference type="NCBI Taxonomy" id="189426"/>
    <lineage>
        <taxon>Bacteria</taxon>
        <taxon>Bacillati</taxon>
        <taxon>Bacillota</taxon>
        <taxon>Bacilli</taxon>
        <taxon>Bacillales</taxon>
        <taxon>Paenibacillaceae</taxon>
        <taxon>Paenibacillus</taxon>
    </lineage>
</organism>
<dbReference type="RefSeq" id="WP_076104498.1">
    <property type="nucleotide sequence ID" value="NZ_MKQK01000047.1"/>
</dbReference>
<accession>A0AB36J6X9</accession>
<reference evidence="2 3" key="1">
    <citation type="submission" date="2016-10" db="EMBL/GenBank/DDBJ databases">
        <title>Paenibacillus species isolates.</title>
        <authorList>
            <person name="Beno S.M."/>
        </authorList>
    </citation>
    <scope>NUCLEOTIDE SEQUENCE [LARGE SCALE GENOMIC DNA]</scope>
    <source>
        <strain evidence="2 3">FSL H7-0918</strain>
    </source>
</reference>